<dbReference type="Proteomes" id="UP001165120">
    <property type="component" value="Unassembled WGS sequence"/>
</dbReference>
<name>A0A9W6T238_CANBO</name>
<gene>
    <name evidence="1" type="ORF">Cboi02_000413600</name>
</gene>
<reference evidence="1" key="1">
    <citation type="submission" date="2023-04" db="EMBL/GenBank/DDBJ databases">
        <title>Candida boidinii NBRC 10035.</title>
        <authorList>
            <person name="Ichikawa N."/>
            <person name="Sato H."/>
            <person name="Tonouchi N."/>
        </authorList>
    </citation>
    <scope>NUCLEOTIDE SEQUENCE</scope>
    <source>
        <strain evidence="1">NBRC 10035</strain>
    </source>
</reference>
<proteinExistence type="predicted"/>
<keyword evidence="2" id="KW-1185">Reference proteome</keyword>
<organism evidence="1 2">
    <name type="scientific">Candida boidinii</name>
    <name type="common">Yeast</name>
    <dbReference type="NCBI Taxonomy" id="5477"/>
    <lineage>
        <taxon>Eukaryota</taxon>
        <taxon>Fungi</taxon>
        <taxon>Dikarya</taxon>
        <taxon>Ascomycota</taxon>
        <taxon>Saccharomycotina</taxon>
        <taxon>Pichiomycetes</taxon>
        <taxon>Pichiales</taxon>
        <taxon>Pichiaceae</taxon>
        <taxon>Ogataea</taxon>
        <taxon>Ogataea/Candida clade</taxon>
    </lineage>
</organism>
<comment type="caution">
    <text evidence="1">The sequence shown here is derived from an EMBL/GenBank/DDBJ whole genome shotgun (WGS) entry which is preliminary data.</text>
</comment>
<evidence type="ECO:0000313" key="1">
    <source>
        <dbReference type="EMBL" id="GME73673.1"/>
    </source>
</evidence>
<dbReference type="AlphaFoldDB" id="A0A9W6T238"/>
<dbReference type="EMBL" id="BSXN01001582">
    <property type="protein sequence ID" value="GME73673.1"/>
    <property type="molecule type" value="Genomic_DNA"/>
</dbReference>
<sequence>MNMITGSNGDEILQPDVVNDKKDRPIIWYRSPGVKVPKRILLSTEFSESLIKIKKRKIIEIDGNNEDIVNDIDDNEDSYHGDEVRNIGFNIRQGRLGHSAKYLAWKLAKINASTEA</sequence>
<accession>A0A9W6T238</accession>
<protein>
    <submittedName>
        <fullName evidence="1">Unnamed protein product</fullName>
    </submittedName>
</protein>
<evidence type="ECO:0000313" key="2">
    <source>
        <dbReference type="Proteomes" id="UP001165120"/>
    </source>
</evidence>